<evidence type="ECO:0000313" key="3">
    <source>
        <dbReference type="Proteomes" id="UP000294835"/>
    </source>
</evidence>
<gene>
    <name evidence="2" type="ORF">EV662_108174</name>
</gene>
<dbReference type="PROSITE" id="PS51257">
    <property type="entry name" value="PROKAR_LIPOPROTEIN"/>
    <property type="match status" value="1"/>
</dbReference>
<dbReference type="AlphaFoldDB" id="A0A4R2PWF5"/>
<organism evidence="2 3">
    <name type="scientific">Rhodovulum marinum</name>
    <dbReference type="NCBI Taxonomy" id="320662"/>
    <lineage>
        <taxon>Bacteria</taxon>
        <taxon>Pseudomonadati</taxon>
        <taxon>Pseudomonadota</taxon>
        <taxon>Alphaproteobacteria</taxon>
        <taxon>Rhodobacterales</taxon>
        <taxon>Paracoccaceae</taxon>
        <taxon>Rhodovulum</taxon>
    </lineage>
</organism>
<proteinExistence type="predicted"/>
<evidence type="ECO:0000313" key="2">
    <source>
        <dbReference type="EMBL" id="TCP40299.1"/>
    </source>
</evidence>
<dbReference type="EMBL" id="SLXP01000008">
    <property type="protein sequence ID" value="TCP40299.1"/>
    <property type="molecule type" value="Genomic_DNA"/>
</dbReference>
<sequence>MRRHIVLVLCLVALAACAPRGALYLMPEPGPGAVERTVFIGTTRTPDPGGQFSNLRSEALTLGSYTVAIPPGRAAGQIAYPYGAPDPAEDFVTTDAELFDRPSAFTAALSRNLRTRPPGERTAVIFVHGFNTNFAEGLYRSAQLAHDFGIGGVTLHYSWPSAGSPFGYAHDRDSALFARTGFDEFLDAVIAAKPEQLLIVAHSMGGLLTMETLRQMALKAPGRVGREIDGLVLLSPDIDVEVFRSQVRDIGRMPRSVLVFTSQRDRALLLSARLSGQRDRLGNIESLEDVADLEVTVLDVTGFSRGLGHFTAGSSPDLIRLLRGVPDLERAFNSGAPGRPGLLPGTVITVRNATEIILSPLTALAATP</sequence>
<dbReference type="OrthoDB" id="9797755at2"/>
<dbReference type="SUPFAM" id="SSF53474">
    <property type="entry name" value="alpha/beta-Hydrolases"/>
    <property type="match status" value="1"/>
</dbReference>
<dbReference type="PIRSF" id="PIRSF033909">
    <property type="entry name" value="UCP033909"/>
    <property type="match status" value="1"/>
</dbReference>
<dbReference type="InterPro" id="IPR029058">
    <property type="entry name" value="AB_hydrolase_fold"/>
</dbReference>
<dbReference type="Gene3D" id="3.40.50.1820">
    <property type="entry name" value="alpha/beta hydrolase"/>
    <property type="match status" value="1"/>
</dbReference>
<keyword evidence="3" id="KW-1185">Reference proteome</keyword>
<dbReference type="RefSeq" id="WP_132463367.1">
    <property type="nucleotide sequence ID" value="NZ_SLXP01000008.1"/>
</dbReference>
<protein>
    <submittedName>
        <fullName evidence="2">Esterase/lipase superfamily enzyme</fullName>
    </submittedName>
</protein>
<dbReference type="Pfam" id="PF05990">
    <property type="entry name" value="DUF900"/>
    <property type="match status" value="1"/>
</dbReference>
<reference evidence="2 3" key="1">
    <citation type="submission" date="2019-03" db="EMBL/GenBank/DDBJ databases">
        <title>Genomic Encyclopedia of Type Strains, Phase IV (KMG-IV): sequencing the most valuable type-strain genomes for metagenomic binning, comparative biology and taxonomic classification.</title>
        <authorList>
            <person name="Goeker M."/>
        </authorList>
    </citation>
    <scope>NUCLEOTIDE SEQUENCE [LARGE SCALE GENOMIC DNA]</scope>
    <source>
        <strain evidence="2 3">DSM 18063</strain>
    </source>
</reference>
<dbReference type="InterPro" id="IPR014586">
    <property type="entry name" value="UCP033909"/>
</dbReference>
<accession>A0A4R2PWF5</accession>
<feature type="chain" id="PRO_5020338314" evidence="1">
    <location>
        <begin position="19"/>
        <end position="368"/>
    </location>
</feature>
<dbReference type="PANTHER" id="PTHR36513:SF1">
    <property type="entry name" value="TRANSMEMBRANE PROTEIN"/>
    <property type="match status" value="1"/>
</dbReference>
<comment type="caution">
    <text evidence="2">The sequence shown here is derived from an EMBL/GenBank/DDBJ whole genome shotgun (WGS) entry which is preliminary data.</text>
</comment>
<name>A0A4R2PWF5_9RHOB</name>
<evidence type="ECO:0000256" key="1">
    <source>
        <dbReference type="SAM" id="SignalP"/>
    </source>
</evidence>
<feature type="signal peptide" evidence="1">
    <location>
        <begin position="1"/>
        <end position="18"/>
    </location>
</feature>
<keyword evidence="1" id="KW-0732">Signal</keyword>
<dbReference type="InterPro" id="IPR010297">
    <property type="entry name" value="DUF900_hydrolase"/>
</dbReference>
<dbReference type="PANTHER" id="PTHR36513">
    <property type="entry name" value="ABC TRANSMEMBRANE TYPE-1 DOMAIN-CONTAINING PROTEIN"/>
    <property type="match status" value="1"/>
</dbReference>
<dbReference type="Proteomes" id="UP000294835">
    <property type="component" value="Unassembled WGS sequence"/>
</dbReference>